<dbReference type="EMBL" id="JACCCY010000003">
    <property type="protein sequence ID" value="NYI50117.1"/>
    <property type="molecule type" value="Genomic_DNA"/>
</dbReference>
<dbReference type="Proteomes" id="UP000574332">
    <property type="component" value="Unassembled WGS sequence"/>
</dbReference>
<comment type="caution">
    <text evidence="2">The sequence shown here is derived from an EMBL/GenBank/DDBJ whole genome shotgun (WGS) entry which is preliminary data.</text>
</comment>
<keyword evidence="3" id="KW-1185">Reference proteome</keyword>
<evidence type="ECO:0008006" key="4">
    <source>
        <dbReference type="Google" id="ProtNLM"/>
    </source>
</evidence>
<feature type="region of interest" description="Disordered" evidence="1">
    <location>
        <begin position="1"/>
        <end position="20"/>
    </location>
</feature>
<evidence type="ECO:0000313" key="2">
    <source>
        <dbReference type="EMBL" id="NYI50117.1"/>
    </source>
</evidence>
<dbReference type="Pfam" id="PF19514">
    <property type="entry name" value="MobC_2"/>
    <property type="match status" value="1"/>
</dbReference>
<evidence type="ECO:0000313" key="3">
    <source>
        <dbReference type="Proteomes" id="UP000574332"/>
    </source>
</evidence>
<evidence type="ECO:0000256" key="1">
    <source>
        <dbReference type="SAM" id="MobiDB-lite"/>
    </source>
</evidence>
<proteinExistence type="predicted"/>
<organism evidence="2 3">
    <name type="scientific">Macellibacteroides fermentans</name>
    <dbReference type="NCBI Taxonomy" id="879969"/>
    <lineage>
        <taxon>Bacteria</taxon>
        <taxon>Pseudomonadati</taxon>
        <taxon>Bacteroidota</taxon>
        <taxon>Bacteroidia</taxon>
        <taxon>Bacteroidales</taxon>
        <taxon>Porphyromonadaceae</taxon>
        <taxon>Macellibacteroides</taxon>
    </lineage>
</organism>
<dbReference type="InterPro" id="IPR045788">
    <property type="entry name" value="MobC_2"/>
</dbReference>
<dbReference type="NCBIfam" id="NF041324">
    <property type="entry name" value="Bacteroid_MobA"/>
    <property type="match status" value="1"/>
</dbReference>
<name>A0A8E1ZX43_9PORP</name>
<protein>
    <recommendedName>
        <fullName evidence="4">MobA protein</fullName>
    </recommendedName>
</protein>
<dbReference type="RefSeq" id="WP_179399758.1">
    <property type="nucleotide sequence ID" value="NZ_JACCCY010000003.1"/>
</dbReference>
<reference evidence="2 3" key="1">
    <citation type="submission" date="2020-07" db="EMBL/GenBank/DDBJ databases">
        <title>Genomic Encyclopedia of Type Strains, Phase IV (KMG-IV): sequencing the most valuable type-strain genomes for metagenomic binning, comparative biology and taxonomic classification.</title>
        <authorList>
            <person name="Goeker M."/>
        </authorList>
    </citation>
    <scope>NUCLEOTIDE SEQUENCE [LARGE SCALE GENOMIC DNA]</scope>
    <source>
        <strain evidence="2 3">DSM 23697</strain>
    </source>
</reference>
<sequence length="150" mass="17210">MNRIKNKMGGRPPKNDPATNRISVNLSDVEYADFLTLYEKSGVHSKASFIKARIFNESFRVVKIDGSLLEYTQLLSSLYNQYRSVGVNYNQTVSTLKSKFEERKALAMLYKLEQQTAELVLVSRQILALSQEFRRLWLQKSASADHSQGR</sequence>
<dbReference type="AlphaFoldDB" id="A0A8E1ZX43"/>
<accession>A0A8E1ZX43</accession>
<gene>
    <name evidence="2" type="ORF">F5613_002247</name>
</gene>